<keyword evidence="7" id="KW-0698">rRNA processing</keyword>
<dbReference type="GO" id="GO:0004222">
    <property type="term" value="F:metalloendopeptidase activity"/>
    <property type="evidence" value="ECO:0007669"/>
    <property type="project" value="InterPro"/>
</dbReference>
<dbReference type="Pfam" id="PF02130">
    <property type="entry name" value="YbeY"/>
    <property type="match status" value="1"/>
</dbReference>
<evidence type="ECO:0000313" key="9">
    <source>
        <dbReference type="EMBL" id="OEK07087.1"/>
    </source>
</evidence>
<dbReference type="HAMAP" id="MF_00009">
    <property type="entry name" value="Endoribonucl_YbeY"/>
    <property type="match status" value="1"/>
</dbReference>
<dbReference type="InterPro" id="IPR002036">
    <property type="entry name" value="YbeY"/>
</dbReference>
<sequence>MPEINFFTEEVNFELKHKKIIRQWLHDVSASNGQTIDALNYIYCSDNYLLDVNQQYLNHDYFTDIITFDNRDDLSAPISADLFISLDRVKDNASKQDAQFEHELHRVMVHGLLHLLGQNDKSPEEQKEMTKREEDSLSLLHI</sequence>
<evidence type="ECO:0000256" key="5">
    <source>
        <dbReference type="ARBA" id="ARBA00022801"/>
    </source>
</evidence>
<dbReference type="NCBIfam" id="TIGR00043">
    <property type="entry name" value="rRNA maturation RNase YbeY"/>
    <property type="match status" value="1"/>
</dbReference>
<feature type="binding site" evidence="7">
    <location>
        <position position="120"/>
    </location>
    <ligand>
        <name>Zn(2+)</name>
        <dbReference type="ChEBI" id="CHEBI:29105"/>
        <note>catalytic</note>
    </ligand>
</feature>
<dbReference type="EC" id="3.1.-.-" evidence="7"/>
<proteinExistence type="inferred from homology"/>
<dbReference type="RefSeq" id="WP_069834399.1">
    <property type="nucleotide sequence ID" value="NZ_MDGQ01000003.1"/>
</dbReference>
<dbReference type="Gene3D" id="3.40.390.30">
    <property type="entry name" value="Metalloproteases ('zincins'), catalytic domain"/>
    <property type="match status" value="1"/>
</dbReference>
<comment type="function">
    <text evidence="7">Single strand-specific metallo-endoribonuclease involved in late-stage 70S ribosome quality control and in maturation of the 3' terminus of the 16S rRNA.</text>
</comment>
<keyword evidence="7" id="KW-0963">Cytoplasm</keyword>
<dbReference type="OrthoDB" id="9811984at2"/>
<reference evidence="9 10" key="1">
    <citation type="submission" date="2016-08" db="EMBL/GenBank/DDBJ databases">
        <title>Draft genome of Fabibacter sp. strain SK-8.</title>
        <authorList>
            <person name="Wong S.-K."/>
            <person name="Hamasaki K."/>
            <person name="Yoshizawa S."/>
        </authorList>
    </citation>
    <scope>NUCLEOTIDE SEQUENCE [LARGE SCALE GENOMIC DNA]</scope>
    <source>
        <strain evidence="9 10">SK-8</strain>
    </source>
</reference>
<evidence type="ECO:0000256" key="4">
    <source>
        <dbReference type="ARBA" id="ARBA00022759"/>
    </source>
</evidence>
<keyword evidence="4 7" id="KW-0255">Endonuclease</keyword>
<dbReference type="InterPro" id="IPR023091">
    <property type="entry name" value="MetalPrtase_cat_dom_sf_prd"/>
</dbReference>
<organism evidence="9 10">
    <name type="scientific">Roseivirga misakiensis</name>
    <dbReference type="NCBI Taxonomy" id="1563681"/>
    <lineage>
        <taxon>Bacteria</taxon>
        <taxon>Pseudomonadati</taxon>
        <taxon>Bacteroidota</taxon>
        <taxon>Cytophagia</taxon>
        <taxon>Cytophagales</taxon>
        <taxon>Roseivirgaceae</taxon>
        <taxon>Roseivirga</taxon>
    </lineage>
</organism>
<name>A0A1E5T707_9BACT</name>
<dbReference type="GO" id="GO:0005737">
    <property type="term" value="C:cytoplasm"/>
    <property type="evidence" value="ECO:0007669"/>
    <property type="project" value="UniProtKB-SubCell"/>
</dbReference>
<comment type="similarity">
    <text evidence="1 7">Belongs to the endoribonuclease YbeY family.</text>
</comment>
<dbReference type="PANTHER" id="PTHR46986">
    <property type="entry name" value="ENDORIBONUCLEASE YBEY, CHLOROPLASTIC"/>
    <property type="match status" value="1"/>
</dbReference>
<keyword evidence="6 7" id="KW-0862">Zinc</keyword>
<keyword evidence="5 7" id="KW-0378">Hydrolase</keyword>
<dbReference type="Proteomes" id="UP000095552">
    <property type="component" value="Unassembled WGS sequence"/>
</dbReference>
<evidence type="ECO:0000256" key="8">
    <source>
        <dbReference type="SAM" id="MobiDB-lite"/>
    </source>
</evidence>
<comment type="caution">
    <text evidence="9">The sequence shown here is derived from an EMBL/GenBank/DDBJ whole genome shotgun (WGS) entry which is preliminary data.</text>
</comment>
<feature type="binding site" evidence="7">
    <location>
        <position position="114"/>
    </location>
    <ligand>
        <name>Zn(2+)</name>
        <dbReference type="ChEBI" id="CHEBI:29105"/>
        <note>catalytic</note>
    </ligand>
</feature>
<evidence type="ECO:0000256" key="7">
    <source>
        <dbReference type="HAMAP-Rule" id="MF_00009"/>
    </source>
</evidence>
<dbReference type="GO" id="GO:0008270">
    <property type="term" value="F:zinc ion binding"/>
    <property type="evidence" value="ECO:0007669"/>
    <property type="project" value="UniProtKB-UniRule"/>
</dbReference>
<evidence type="ECO:0000256" key="6">
    <source>
        <dbReference type="ARBA" id="ARBA00022833"/>
    </source>
</evidence>
<keyword evidence="2 7" id="KW-0540">Nuclease</keyword>
<protein>
    <recommendedName>
        <fullName evidence="7">Endoribonuclease YbeY</fullName>
        <ecNumber evidence="7">3.1.-.-</ecNumber>
    </recommendedName>
</protein>
<evidence type="ECO:0000256" key="1">
    <source>
        <dbReference type="ARBA" id="ARBA00010875"/>
    </source>
</evidence>
<dbReference type="SUPFAM" id="SSF55486">
    <property type="entry name" value="Metalloproteases ('zincins'), catalytic domain"/>
    <property type="match status" value="1"/>
</dbReference>
<keyword evidence="3 7" id="KW-0479">Metal-binding</keyword>
<dbReference type="EMBL" id="MDGQ01000003">
    <property type="protein sequence ID" value="OEK07087.1"/>
    <property type="molecule type" value="Genomic_DNA"/>
</dbReference>
<dbReference type="PANTHER" id="PTHR46986:SF1">
    <property type="entry name" value="ENDORIBONUCLEASE YBEY, CHLOROPLASTIC"/>
    <property type="match status" value="1"/>
</dbReference>
<comment type="subcellular location">
    <subcellularLocation>
        <location evidence="7">Cytoplasm</location>
    </subcellularLocation>
</comment>
<dbReference type="STRING" id="1563681.BFP71_05360"/>
<comment type="cofactor">
    <cofactor evidence="7">
        <name>Zn(2+)</name>
        <dbReference type="ChEBI" id="CHEBI:29105"/>
    </cofactor>
    <text evidence="7">Binds 1 zinc ion.</text>
</comment>
<keyword evidence="7" id="KW-0690">Ribosome biogenesis</keyword>
<feature type="binding site" evidence="7">
    <location>
        <position position="110"/>
    </location>
    <ligand>
        <name>Zn(2+)</name>
        <dbReference type="ChEBI" id="CHEBI:29105"/>
        <note>catalytic</note>
    </ligand>
</feature>
<feature type="compositionally biased region" description="Basic and acidic residues" evidence="8">
    <location>
        <begin position="121"/>
        <end position="135"/>
    </location>
</feature>
<dbReference type="AlphaFoldDB" id="A0A1E5T707"/>
<dbReference type="GO" id="GO:0004521">
    <property type="term" value="F:RNA endonuclease activity"/>
    <property type="evidence" value="ECO:0007669"/>
    <property type="project" value="UniProtKB-UniRule"/>
</dbReference>
<evidence type="ECO:0000256" key="3">
    <source>
        <dbReference type="ARBA" id="ARBA00022723"/>
    </source>
</evidence>
<keyword evidence="10" id="KW-1185">Reference proteome</keyword>
<feature type="region of interest" description="Disordered" evidence="8">
    <location>
        <begin position="119"/>
        <end position="142"/>
    </location>
</feature>
<gene>
    <name evidence="7" type="primary">ybeY</name>
    <name evidence="9" type="ORF">BFP71_05360</name>
</gene>
<evidence type="ECO:0000313" key="10">
    <source>
        <dbReference type="Proteomes" id="UP000095552"/>
    </source>
</evidence>
<evidence type="ECO:0000256" key="2">
    <source>
        <dbReference type="ARBA" id="ARBA00022722"/>
    </source>
</evidence>
<accession>A0A1E5T707</accession>
<dbReference type="GO" id="GO:0006364">
    <property type="term" value="P:rRNA processing"/>
    <property type="evidence" value="ECO:0007669"/>
    <property type="project" value="UniProtKB-UniRule"/>
</dbReference>